<sequence length="97" mass="11524">MVLVMKMTKKMKNQKMKRSMASKYYSGAVSLKMTMRSTTLQQKTKRMNWMITTIWMMTRMMLRKMTEQICLVQMLLVPDVQLPNGATRQLRRPTTNQ</sequence>
<gene>
    <name evidence="1" type="ORF">ECPE_LOCUS8505</name>
</gene>
<evidence type="ECO:0000313" key="1">
    <source>
        <dbReference type="EMBL" id="VDP83669.1"/>
    </source>
</evidence>
<protein>
    <submittedName>
        <fullName evidence="3">Ovule protein</fullName>
    </submittedName>
</protein>
<organism evidence="3">
    <name type="scientific">Echinostoma caproni</name>
    <dbReference type="NCBI Taxonomy" id="27848"/>
    <lineage>
        <taxon>Eukaryota</taxon>
        <taxon>Metazoa</taxon>
        <taxon>Spiralia</taxon>
        <taxon>Lophotrochozoa</taxon>
        <taxon>Platyhelminthes</taxon>
        <taxon>Trematoda</taxon>
        <taxon>Digenea</taxon>
        <taxon>Plagiorchiida</taxon>
        <taxon>Echinostomata</taxon>
        <taxon>Echinostomatoidea</taxon>
        <taxon>Echinostomatidae</taxon>
        <taxon>Echinostoma</taxon>
    </lineage>
</organism>
<keyword evidence="2" id="KW-1185">Reference proteome</keyword>
<proteinExistence type="predicted"/>
<reference evidence="1 2" key="2">
    <citation type="submission" date="2018-11" db="EMBL/GenBank/DDBJ databases">
        <authorList>
            <consortium name="Pathogen Informatics"/>
        </authorList>
    </citation>
    <scope>NUCLEOTIDE SEQUENCE [LARGE SCALE GENOMIC DNA]</scope>
    <source>
        <strain evidence="1 2">Egypt</strain>
    </source>
</reference>
<dbReference type="AlphaFoldDB" id="A0A183ANH0"/>
<name>A0A183ANH0_9TREM</name>
<evidence type="ECO:0000313" key="2">
    <source>
        <dbReference type="Proteomes" id="UP000272942"/>
    </source>
</evidence>
<dbReference type="Proteomes" id="UP000272942">
    <property type="component" value="Unassembled WGS sequence"/>
</dbReference>
<dbReference type="WBParaSite" id="ECPE_0000853101-mRNA-1">
    <property type="protein sequence ID" value="ECPE_0000853101-mRNA-1"/>
    <property type="gene ID" value="ECPE_0000853101"/>
</dbReference>
<reference evidence="3" key="1">
    <citation type="submission" date="2016-06" db="UniProtKB">
        <authorList>
            <consortium name="WormBaseParasite"/>
        </authorList>
    </citation>
    <scope>IDENTIFICATION</scope>
</reference>
<dbReference type="EMBL" id="UZAN01046069">
    <property type="protein sequence ID" value="VDP83669.1"/>
    <property type="molecule type" value="Genomic_DNA"/>
</dbReference>
<evidence type="ECO:0000313" key="3">
    <source>
        <dbReference type="WBParaSite" id="ECPE_0000853101-mRNA-1"/>
    </source>
</evidence>
<accession>A0A183ANH0</accession>